<accession>A0A967BA65</accession>
<keyword evidence="2" id="KW-1185">Reference proteome</keyword>
<reference evidence="1" key="1">
    <citation type="submission" date="2019-11" db="EMBL/GenBank/DDBJ databases">
        <title>Description of new Acetobacter species.</title>
        <authorList>
            <person name="Cleenwerck I."/>
            <person name="Sombolestani A.S."/>
        </authorList>
    </citation>
    <scope>NUCLEOTIDE SEQUENCE</scope>
    <source>
        <strain evidence="1">LMG 1626</strain>
    </source>
</reference>
<evidence type="ECO:0000313" key="2">
    <source>
        <dbReference type="Proteomes" id="UP000597459"/>
    </source>
</evidence>
<comment type="caution">
    <text evidence="1">The sequence shown here is derived from an EMBL/GenBank/DDBJ whole genome shotgun (WGS) entry which is preliminary data.</text>
</comment>
<gene>
    <name evidence="1" type="ORF">GOB87_12715</name>
</gene>
<protein>
    <submittedName>
        <fullName evidence="1">Uncharacterized protein</fullName>
    </submittedName>
</protein>
<name>A0A967BA65_9PROT</name>
<dbReference type="AlphaFoldDB" id="A0A967BA65"/>
<proteinExistence type="predicted"/>
<evidence type="ECO:0000313" key="1">
    <source>
        <dbReference type="EMBL" id="NHO54796.1"/>
    </source>
</evidence>
<dbReference type="RefSeq" id="WP_166317519.1">
    <property type="nucleotide sequence ID" value="NZ_WOTH01000033.1"/>
</dbReference>
<sequence length="75" mass="8401">MGHNYAKPATLAQRFERVMNRLPEHWTVKIERAEGSGTWRALVHAPGVEGRWAEGDPDAVTALENAWRLNRPPAG</sequence>
<dbReference type="Proteomes" id="UP000597459">
    <property type="component" value="Unassembled WGS sequence"/>
</dbReference>
<dbReference type="EMBL" id="WOTH01000033">
    <property type="protein sequence ID" value="NHO54796.1"/>
    <property type="molecule type" value="Genomic_DNA"/>
</dbReference>
<organism evidence="1 2">
    <name type="scientific">Acetobacter estunensis</name>
    <dbReference type="NCBI Taxonomy" id="104097"/>
    <lineage>
        <taxon>Bacteria</taxon>
        <taxon>Pseudomonadati</taxon>
        <taxon>Pseudomonadota</taxon>
        <taxon>Alphaproteobacteria</taxon>
        <taxon>Acetobacterales</taxon>
        <taxon>Acetobacteraceae</taxon>
        <taxon>Acetobacter</taxon>
    </lineage>
</organism>